<gene>
    <name evidence="1" type="ORF">BINO364_LOCUS4701</name>
</gene>
<dbReference type="EMBL" id="OV170232">
    <property type="protein sequence ID" value="CAH0718174.1"/>
    <property type="molecule type" value="Genomic_DNA"/>
</dbReference>
<reference evidence="1" key="1">
    <citation type="submission" date="2021-12" db="EMBL/GenBank/DDBJ databases">
        <authorList>
            <person name="Martin H S."/>
        </authorList>
    </citation>
    <scope>NUCLEOTIDE SEQUENCE</scope>
</reference>
<dbReference type="Proteomes" id="UP000838878">
    <property type="component" value="Chromosome 12"/>
</dbReference>
<evidence type="ECO:0000313" key="2">
    <source>
        <dbReference type="Proteomes" id="UP000838878"/>
    </source>
</evidence>
<proteinExistence type="predicted"/>
<organism evidence="1 2">
    <name type="scientific">Brenthis ino</name>
    <name type="common">lesser marbled fritillary</name>
    <dbReference type="NCBI Taxonomy" id="405034"/>
    <lineage>
        <taxon>Eukaryota</taxon>
        <taxon>Metazoa</taxon>
        <taxon>Ecdysozoa</taxon>
        <taxon>Arthropoda</taxon>
        <taxon>Hexapoda</taxon>
        <taxon>Insecta</taxon>
        <taxon>Pterygota</taxon>
        <taxon>Neoptera</taxon>
        <taxon>Endopterygota</taxon>
        <taxon>Lepidoptera</taxon>
        <taxon>Glossata</taxon>
        <taxon>Ditrysia</taxon>
        <taxon>Papilionoidea</taxon>
        <taxon>Nymphalidae</taxon>
        <taxon>Heliconiinae</taxon>
        <taxon>Argynnini</taxon>
        <taxon>Brenthis</taxon>
    </lineage>
</organism>
<protein>
    <submittedName>
        <fullName evidence="1">Uncharacterized protein</fullName>
    </submittedName>
</protein>
<name>A0A8J9UF51_9NEOP</name>
<sequence>MKGVLFALYAFTVHSSQDVTQYKLSIKRGKLHLIGKCRPTGFFVLNFWFLSTSKINPVQHSFRTYHQVQQRLNEKKKSLEWGRKKIGEHLNPITTALSVAPLELLSLIVCACKDEYVRNWKCRKSHGCNIQPNMLIY</sequence>
<accession>A0A8J9UF51</accession>
<keyword evidence="2" id="KW-1185">Reference proteome</keyword>
<dbReference type="AlphaFoldDB" id="A0A8J9UF51"/>
<feature type="non-terminal residue" evidence="1">
    <location>
        <position position="137"/>
    </location>
</feature>
<dbReference type="OrthoDB" id="8195485at2759"/>
<evidence type="ECO:0000313" key="1">
    <source>
        <dbReference type="EMBL" id="CAH0718174.1"/>
    </source>
</evidence>